<evidence type="ECO:0000313" key="4">
    <source>
        <dbReference type="Proteomes" id="UP001470230"/>
    </source>
</evidence>
<dbReference type="Gene3D" id="3.30.200.20">
    <property type="entry name" value="Phosphorylase Kinase, domain 1"/>
    <property type="match status" value="1"/>
</dbReference>
<dbReference type="SMART" id="SM00671">
    <property type="entry name" value="SEL1"/>
    <property type="match status" value="3"/>
</dbReference>
<dbReference type="InterPro" id="IPR000719">
    <property type="entry name" value="Prot_kinase_dom"/>
</dbReference>
<dbReference type="EMBL" id="JAPFFF010000021">
    <property type="protein sequence ID" value="KAK8854432.1"/>
    <property type="molecule type" value="Genomic_DNA"/>
</dbReference>
<dbReference type="InterPro" id="IPR011009">
    <property type="entry name" value="Kinase-like_dom_sf"/>
</dbReference>
<feature type="domain" description="Protein kinase" evidence="2">
    <location>
        <begin position="188"/>
        <end position="423"/>
    </location>
</feature>
<dbReference type="Gene3D" id="1.10.510.10">
    <property type="entry name" value="Transferase(Phosphotransferase) domain 1"/>
    <property type="match status" value="1"/>
</dbReference>
<dbReference type="Gene3D" id="1.25.40.10">
    <property type="entry name" value="Tetratricopeptide repeat domain"/>
    <property type="match status" value="1"/>
</dbReference>
<evidence type="ECO:0000313" key="3">
    <source>
        <dbReference type="EMBL" id="KAK8854432.1"/>
    </source>
</evidence>
<dbReference type="InterPro" id="IPR011990">
    <property type="entry name" value="TPR-like_helical_dom_sf"/>
</dbReference>
<dbReference type="SUPFAM" id="SSF81901">
    <property type="entry name" value="HCP-like"/>
    <property type="match status" value="1"/>
</dbReference>
<gene>
    <name evidence="3" type="ORF">M9Y10_016994</name>
</gene>
<dbReference type="PANTHER" id="PTHR44167">
    <property type="entry name" value="OVARIAN-SPECIFIC SERINE/THREONINE-PROTEIN KINASE LOK-RELATED"/>
    <property type="match status" value="1"/>
</dbReference>
<keyword evidence="4" id="KW-1185">Reference proteome</keyword>
<organism evidence="3 4">
    <name type="scientific">Tritrichomonas musculus</name>
    <dbReference type="NCBI Taxonomy" id="1915356"/>
    <lineage>
        <taxon>Eukaryota</taxon>
        <taxon>Metamonada</taxon>
        <taxon>Parabasalia</taxon>
        <taxon>Tritrichomonadida</taxon>
        <taxon>Tritrichomonadidae</taxon>
        <taxon>Tritrichomonas</taxon>
    </lineage>
</organism>
<dbReference type="InterPro" id="IPR049625">
    <property type="entry name" value="Glyco_transf_61_cat"/>
</dbReference>
<comment type="caution">
    <text evidence="3">The sequence shown here is derived from an EMBL/GenBank/DDBJ whole genome shotgun (WGS) entry which is preliminary data.</text>
</comment>
<dbReference type="Proteomes" id="UP001470230">
    <property type="component" value="Unassembled WGS sequence"/>
</dbReference>
<accession>A0ABR2HY14</accession>
<dbReference type="SUPFAM" id="SSF56112">
    <property type="entry name" value="Protein kinase-like (PK-like)"/>
    <property type="match status" value="1"/>
</dbReference>
<dbReference type="Pfam" id="PF04577">
    <property type="entry name" value="Glyco_transf_61"/>
    <property type="match status" value="1"/>
</dbReference>
<proteinExistence type="predicted"/>
<dbReference type="CDD" id="cd00180">
    <property type="entry name" value="PKc"/>
    <property type="match status" value="1"/>
</dbReference>
<reference evidence="3 4" key="1">
    <citation type="submission" date="2024-04" db="EMBL/GenBank/DDBJ databases">
        <title>Tritrichomonas musculus Genome.</title>
        <authorList>
            <person name="Alves-Ferreira E."/>
            <person name="Grigg M."/>
            <person name="Lorenzi H."/>
            <person name="Galac M."/>
        </authorList>
    </citation>
    <scope>NUCLEOTIDE SEQUENCE [LARGE SCALE GENOMIC DNA]</scope>
    <source>
        <strain evidence="3 4">EAF2021</strain>
    </source>
</reference>
<feature type="compositionally biased region" description="Polar residues" evidence="1">
    <location>
        <begin position="335"/>
        <end position="348"/>
    </location>
</feature>
<evidence type="ECO:0000256" key="1">
    <source>
        <dbReference type="SAM" id="MobiDB-lite"/>
    </source>
</evidence>
<sequence>MLENVPKSVDFPDLLKKKNINTKNKNFEEILYKFDFFYYPDIIQTEKKAKQYKNNSKIIIIDECIQNNVKYFVACFDYTLIILPNEDQKGSSILCDIFTNFNDCDKYFLQDSDTQSTVFFEEIDNFSKEFRIEEWRIVKNFWNIVVNCLSGFLIKKGYQNSRNRYNKHLNDKLVEYEEKNANNVNISYIDLRNIGAGSCGTVKLIYLISKEEVFAMKIPHADSKNLIEREINNLSNIRYPFIVPYIGFIKYNENQKYLLLGYVEGKTLNKYELENLNDQEKYIIIFELLLTIEYLHSQKYIYRDFILSNIMINQNKDVILIDFDRVRKVDDKEQSNNSDNTEQSNNFDDQVVAPEGNKTYRSDVYSLGYIIHFILYGKAPIINNNKEINENFIFKSCLNKNPDQRPKLNENNNRQANFAHGFLLHDGKYVKKDILEAIHYYKEASSFNNQYSKNNLGIIYKHGYDKFKAKIGNAIEYFEEAIQQKNDYLSMYNLAHIYIYNSAINQDFNKSVDLLIKSMNKFKHSFILLCLLLIKEFDFNIEKIKQELQKRKDPDLTESKVDIIIFEITLCNLCFKELYESYRYKDYLYNIKCKPILSSELEHVNEKSVPPKYPNAKDISSEFYKAVIIAGTNRSATNVLTLTTNWNSFQYHFLIDTDTLLYMKELILKKYYDSIAKSENNPQIKLNKAEIDLNFVMNKYVPFRFAFFKHKRRKIVNYDELVQSIENKYKKVKFETPPIKIKDPMLEQVVFFHETILAIGVHSGSFANIFWMMPKGIIIEFSFKHCYSAVYRLSEIVGLHFYSMMFPRSRKDKNINFDIQFQCTSRLSHKLFIVIPIFYIQILIKTAY</sequence>
<dbReference type="InterPro" id="IPR006597">
    <property type="entry name" value="Sel1-like"/>
</dbReference>
<protein>
    <recommendedName>
        <fullName evidence="2">Protein kinase domain-containing protein</fullName>
    </recommendedName>
</protein>
<evidence type="ECO:0000259" key="2">
    <source>
        <dbReference type="PROSITE" id="PS50011"/>
    </source>
</evidence>
<dbReference type="Pfam" id="PF00069">
    <property type="entry name" value="Pkinase"/>
    <property type="match status" value="1"/>
</dbReference>
<name>A0ABR2HY14_9EUKA</name>
<feature type="region of interest" description="Disordered" evidence="1">
    <location>
        <begin position="332"/>
        <end position="353"/>
    </location>
</feature>
<dbReference type="Pfam" id="PF08238">
    <property type="entry name" value="Sel1"/>
    <property type="match status" value="3"/>
</dbReference>
<dbReference type="PROSITE" id="PS50011">
    <property type="entry name" value="PROTEIN_KINASE_DOM"/>
    <property type="match status" value="1"/>
</dbReference>
<dbReference type="PANTHER" id="PTHR44167:SF24">
    <property type="entry name" value="SERINE_THREONINE-PROTEIN KINASE CHK2"/>
    <property type="match status" value="1"/>
</dbReference>